<proteinExistence type="predicted"/>
<dbReference type="PANTHER" id="PTHR35176">
    <property type="entry name" value="HEME OXYGENASE HI_0854-RELATED"/>
    <property type="match status" value="1"/>
</dbReference>
<name>A0A401V0M9_9CELL</name>
<dbReference type="GO" id="GO:0016627">
    <property type="term" value="F:oxidoreductase activity, acting on the CH-CH group of donors"/>
    <property type="evidence" value="ECO:0007669"/>
    <property type="project" value="TreeGrafter"/>
</dbReference>
<evidence type="ECO:0000313" key="3">
    <source>
        <dbReference type="EMBL" id="GCD20370.1"/>
    </source>
</evidence>
<dbReference type="InterPro" id="IPR052019">
    <property type="entry name" value="F420H2_bilvrd_red/Heme_oxyg"/>
</dbReference>
<dbReference type="InterPro" id="IPR012349">
    <property type="entry name" value="Split_barrel_FMN-bd"/>
</dbReference>
<evidence type="ECO:0000256" key="1">
    <source>
        <dbReference type="ARBA" id="ARBA00023002"/>
    </source>
</evidence>
<dbReference type="InterPro" id="IPR011576">
    <property type="entry name" value="Pyridox_Oxase_N"/>
</dbReference>
<dbReference type="Gene3D" id="2.30.110.10">
    <property type="entry name" value="Electron Transport, Fmn-binding Protein, Chain A"/>
    <property type="match status" value="1"/>
</dbReference>
<dbReference type="GO" id="GO:0070967">
    <property type="term" value="F:coenzyme F420 binding"/>
    <property type="evidence" value="ECO:0007669"/>
    <property type="project" value="TreeGrafter"/>
</dbReference>
<sequence length="134" mass="14988">MLRLTDAQLAFVTERHLATLTTLRADGTPHVVPVGFTWDEVAGVTRTTTGPRSVKAANVRRAVEGGRVARAALCQVDGRRWLTLEGEMTVVDDLPEIEDALRRYAERYRPPRPGVERVVLRLAVDRVMASRDLR</sequence>
<dbReference type="InterPro" id="IPR019920">
    <property type="entry name" value="F420-binding_dom_put"/>
</dbReference>
<dbReference type="PANTHER" id="PTHR35176:SF1">
    <property type="entry name" value="F420H(2)-DEPENDENT BILIVERDIN REDUCTASE"/>
    <property type="match status" value="1"/>
</dbReference>
<feature type="domain" description="Pyridoxamine 5'-phosphate oxidase N-terminal" evidence="2">
    <location>
        <begin position="4"/>
        <end position="127"/>
    </location>
</feature>
<dbReference type="Pfam" id="PF01243">
    <property type="entry name" value="PNPOx_N"/>
    <property type="match status" value="1"/>
</dbReference>
<dbReference type="OrthoDB" id="4551790at2"/>
<reference evidence="3 4" key="1">
    <citation type="submission" date="2018-11" db="EMBL/GenBank/DDBJ databases">
        <title>Draft genome sequence of Cellulomonas takizawaensis strain TKZ-21.</title>
        <authorList>
            <person name="Yamamura H."/>
            <person name="Hayashi T."/>
            <person name="Hamada M."/>
            <person name="Serisawa Y."/>
            <person name="Matsuyama K."/>
            <person name="Nakagawa Y."/>
            <person name="Otoguro M."/>
            <person name="Yanagida F."/>
            <person name="Hayakawa M."/>
        </authorList>
    </citation>
    <scope>NUCLEOTIDE SEQUENCE [LARGE SCALE GENOMIC DNA]</scope>
    <source>
        <strain evidence="3 4">TKZ-21</strain>
    </source>
</reference>
<gene>
    <name evidence="3" type="ORF">CTKZ_19320</name>
</gene>
<dbReference type="GO" id="GO:0005829">
    <property type="term" value="C:cytosol"/>
    <property type="evidence" value="ECO:0007669"/>
    <property type="project" value="TreeGrafter"/>
</dbReference>
<dbReference type="NCBIfam" id="TIGR03618">
    <property type="entry name" value="Rv1155_F420"/>
    <property type="match status" value="1"/>
</dbReference>
<evidence type="ECO:0000259" key="2">
    <source>
        <dbReference type="Pfam" id="PF01243"/>
    </source>
</evidence>
<protein>
    <recommendedName>
        <fullName evidence="2">Pyridoxamine 5'-phosphate oxidase N-terminal domain-containing protein</fullName>
    </recommendedName>
</protein>
<organism evidence="3 4">
    <name type="scientific">Cellulomonas algicola</name>
    <dbReference type="NCBI Taxonomy" id="2071633"/>
    <lineage>
        <taxon>Bacteria</taxon>
        <taxon>Bacillati</taxon>
        <taxon>Actinomycetota</taxon>
        <taxon>Actinomycetes</taxon>
        <taxon>Micrococcales</taxon>
        <taxon>Cellulomonadaceae</taxon>
        <taxon>Cellulomonas</taxon>
    </lineage>
</organism>
<dbReference type="SUPFAM" id="SSF50475">
    <property type="entry name" value="FMN-binding split barrel"/>
    <property type="match status" value="1"/>
</dbReference>
<dbReference type="EMBL" id="BHYL01000141">
    <property type="protein sequence ID" value="GCD20370.1"/>
    <property type="molecule type" value="Genomic_DNA"/>
</dbReference>
<dbReference type="AlphaFoldDB" id="A0A401V0M9"/>
<dbReference type="Proteomes" id="UP000288246">
    <property type="component" value="Unassembled WGS sequence"/>
</dbReference>
<dbReference type="RefSeq" id="WP_124342877.1">
    <property type="nucleotide sequence ID" value="NZ_BHYL01000141.1"/>
</dbReference>
<evidence type="ECO:0000313" key="4">
    <source>
        <dbReference type="Proteomes" id="UP000288246"/>
    </source>
</evidence>
<keyword evidence="4" id="KW-1185">Reference proteome</keyword>
<accession>A0A401V0M9</accession>
<comment type="caution">
    <text evidence="3">The sequence shown here is derived from an EMBL/GenBank/DDBJ whole genome shotgun (WGS) entry which is preliminary data.</text>
</comment>
<keyword evidence="1" id="KW-0560">Oxidoreductase</keyword>